<evidence type="ECO:0000313" key="12">
    <source>
        <dbReference type="Proteomes" id="UP000807353"/>
    </source>
</evidence>
<comment type="caution">
    <text evidence="11">The sequence shown here is derived from an EMBL/GenBank/DDBJ whole genome shotgun (WGS) entry which is preliminary data.</text>
</comment>
<dbReference type="AlphaFoldDB" id="A0A9P5XYI7"/>
<evidence type="ECO:0000313" key="11">
    <source>
        <dbReference type="EMBL" id="KAF9459105.1"/>
    </source>
</evidence>
<keyword evidence="4 9" id="KW-0349">Heme</keyword>
<dbReference type="GO" id="GO:0004497">
    <property type="term" value="F:monooxygenase activity"/>
    <property type="evidence" value="ECO:0007669"/>
    <property type="project" value="UniProtKB-KW"/>
</dbReference>
<feature type="binding site" description="axial binding residue" evidence="9">
    <location>
        <position position="364"/>
    </location>
    <ligand>
        <name>heme</name>
        <dbReference type="ChEBI" id="CHEBI:30413"/>
    </ligand>
    <ligandPart>
        <name>Fe</name>
        <dbReference type="ChEBI" id="CHEBI:18248"/>
    </ligandPart>
</feature>
<comment type="pathway">
    <text evidence="2">Secondary metabolite biosynthesis.</text>
</comment>
<evidence type="ECO:0000256" key="9">
    <source>
        <dbReference type="PIRSR" id="PIRSR602401-1"/>
    </source>
</evidence>
<reference evidence="11" key="1">
    <citation type="submission" date="2020-11" db="EMBL/GenBank/DDBJ databases">
        <authorList>
            <consortium name="DOE Joint Genome Institute"/>
            <person name="Ahrendt S."/>
            <person name="Riley R."/>
            <person name="Andreopoulos W."/>
            <person name="Labutti K."/>
            <person name="Pangilinan J."/>
            <person name="Ruiz-Duenas F.J."/>
            <person name="Barrasa J.M."/>
            <person name="Sanchez-Garcia M."/>
            <person name="Camarero S."/>
            <person name="Miyauchi S."/>
            <person name="Serrano A."/>
            <person name="Linde D."/>
            <person name="Babiker R."/>
            <person name="Drula E."/>
            <person name="Ayuso-Fernandez I."/>
            <person name="Pacheco R."/>
            <person name="Padilla G."/>
            <person name="Ferreira P."/>
            <person name="Barriuso J."/>
            <person name="Kellner H."/>
            <person name="Castanera R."/>
            <person name="Alfaro M."/>
            <person name="Ramirez L."/>
            <person name="Pisabarro A.G."/>
            <person name="Kuo A."/>
            <person name="Tritt A."/>
            <person name="Lipzen A."/>
            <person name="He G."/>
            <person name="Yan M."/>
            <person name="Ng V."/>
            <person name="Cullen D."/>
            <person name="Martin F."/>
            <person name="Rosso M.-N."/>
            <person name="Henrissat B."/>
            <person name="Hibbett D."/>
            <person name="Martinez A.T."/>
            <person name="Grigoriev I.V."/>
        </authorList>
    </citation>
    <scope>NUCLEOTIDE SEQUENCE</scope>
    <source>
        <strain evidence="11">CBS 247.69</strain>
    </source>
</reference>
<dbReference type="GO" id="GO:0020037">
    <property type="term" value="F:heme binding"/>
    <property type="evidence" value="ECO:0007669"/>
    <property type="project" value="InterPro"/>
</dbReference>
<dbReference type="OrthoDB" id="2789670at2759"/>
<dbReference type="GO" id="GO:0016705">
    <property type="term" value="F:oxidoreductase activity, acting on paired donors, with incorporation or reduction of molecular oxygen"/>
    <property type="evidence" value="ECO:0007669"/>
    <property type="project" value="InterPro"/>
</dbReference>
<evidence type="ECO:0000256" key="5">
    <source>
        <dbReference type="ARBA" id="ARBA00022723"/>
    </source>
</evidence>
<dbReference type="InterPro" id="IPR017972">
    <property type="entry name" value="Cyt_P450_CS"/>
</dbReference>
<dbReference type="Gene3D" id="1.10.630.10">
    <property type="entry name" value="Cytochrome P450"/>
    <property type="match status" value="1"/>
</dbReference>
<keyword evidence="8 10" id="KW-0503">Monooxygenase</keyword>
<dbReference type="CDD" id="cd11065">
    <property type="entry name" value="CYP64-like"/>
    <property type="match status" value="1"/>
</dbReference>
<evidence type="ECO:0000256" key="4">
    <source>
        <dbReference type="ARBA" id="ARBA00022617"/>
    </source>
</evidence>
<comment type="similarity">
    <text evidence="3 10">Belongs to the cytochrome P450 family.</text>
</comment>
<dbReference type="PROSITE" id="PS00086">
    <property type="entry name" value="CYTOCHROME_P450"/>
    <property type="match status" value="1"/>
</dbReference>
<evidence type="ECO:0000256" key="1">
    <source>
        <dbReference type="ARBA" id="ARBA00001971"/>
    </source>
</evidence>
<dbReference type="Proteomes" id="UP000807353">
    <property type="component" value="Unassembled WGS sequence"/>
</dbReference>
<dbReference type="InterPro" id="IPR050364">
    <property type="entry name" value="Cytochrome_P450_fung"/>
</dbReference>
<accession>A0A9P5XYI7</accession>
<evidence type="ECO:0000256" key="3">
    <source>
        <dbReference type="ARBA" id="ARBA00010617"/>
    </source>
</evidence>
<evidence type="ECO:0000256" key="8">
    <source>
        <dbReference type="ARBA" id="ARBA00023033"/>
    </source>
</evidence>
<dbReference type="PANTHER" id="PTHR46300">
    <property type="entry name" value="P450, PUTATIVE (EUROFUNG)-RELATED-RELATED"/>
    <property type="match status" value="1"/>
</dbReference>
<dbReference type="PANTHER" id="PTHR46300:SF7">
    <property type="entry name" value="P450, PUTATIVE (EUROFUNG)-RELATED"/>
    <property type="match status" value="1"/>
</dbReference>
<dbReference type="InterPro" id="IPR036396">
    <property type="entry name" value="Cyt_P450_sf"/>
</dbReference>
<dbReference type="SUPFAM" id="SSF48264">
    <property type="entry name" value="Cytochrome P450"/>
    <property type="match status" value="1"/>
</dbReference>
<keyword evidence="7 9" id="KW-0408">Iron</keyword>
<dbReference type="GO" id="GO:0005506">
    <property type="term" value="F:iron ion binding"/>
    <property type="evidence" value="ECO:0007669"/>
    <property type="project" value="InterPro"/>
</dbReference>
<evidence type="ECO:0000256" key="10">
    <source>
        <dbReference type="RuleBase" id="RU000461"/>
    </source>
</evidence>
<dbReference type="InterPro" id="IPR001128">
    <property type="entry name" value="Cyt_P450"/>
</dbReference>
<dbReference type="PRINTS" id="PR00463">
    <property type="entry name" value="EP450I"/>
</dbReference>
<keyword evidence="6 10" id="KW-0560">Oxidoreductase</keyword>
<evidence type="ECO:0000256" key="2">
    <source>
        <dbReference type="ARBA" id="ARBA00005179"/>
    </source>
</evidence>
<sequence length="438" mass="49118">MILLDTAEAATELLARRSSIYSSRVRLPMINELMGWNFDFAFMPYNDYWRQHRKLMHQSFHPTASTRFHPHELRATHGLLRSLLDTPNDFMNHIRQLAGETIISVAYGLDVLPKDDPYITTAEKGVHPLVVAAVPGSFLVDLIPALKYVPDWLPFAGFKRKAKEWRELGRMMVDVPYEAAKRNIKSGNAAPSFTSYSLEILDENQDVELQESVIRNAAGTMFAAGSETTLSVIASSILGFLENPGALKKAQEEVDRVIGKGRLPTFDDEHSLPYVTAIVKETMRWRDVTPIAIPHLLDVDDEYKGYFLPAGSIVVPNAWAMLHDETIYPEPFRFNPDRFMKDGKINPAIRDPAHAAFGFGRRICPARYMATSAIWIAVALMVATFDITKAVDEDGNVIEPKNETRTGLACVPMPFECSITPRSENAKRLIRALAVNEG</sequence>
<evidence type="ECO:0000256" key="7">
    <source>
        <dbReference type="ARBA" id="ARBA00023004"/>
    </source>
</evidence>
<organism evidence="11 12">
    <name type="scientific">Collybia nuda</name>
    <dbReference type="NCBI Taxonomy" id="64659"/>
    <lineage>
        <taxon>Eukaryota</taxon>
        <taxon>Fungi</taxon>
        <taxon>Dikarya</taxon>
        <taxon>Basidiomycota</taxon>
        <taxon>Agaricomycotina</taxon>
        <taxon>Agaricomycetes</taxon>
        <taxon>Agaricomycetidae</taxon>
        <taxon>Agaricales</taxon>
        <taxon>Tricholomatineae</taxon>
        <taxon>Clitocybaceae</taxon>
        <taxon>Collybia</taxon>
    </lineage>
</organism>
<gene>
    <name evidence="11" type="ORF">BDZ94DRAFT_1325022</name>
</gene>
<keyword evidence="5 9" id="KW-0479">Metal-binding</keyword>
<keyword evidence="12" id="KW-1185">Reference proteome</keyword>
<evidence type="ECO:0000256" key="6">
    <source>
        <dbReference type="ARBA" id="ARBA00023002"/>
    </source>
</evidence>
<proteinExistence type="inferred from homology"/>
<dbReference type="EMBL" id="MU150323">
    <property type="protein sequence ID" value="KAF9459105.1"/>
    <property type="molecule type" value="Genomic_DNA"/>
</dbReference>
<dbReference type="InterPro" id="IPR002401">
    <property type="entry name" value="Cyt_P450_E_grp-I"/>
</dbReference>
<dbReference type="Pfam" id="PF00067">
    <property type="entry name" value="p450"/>
    <property type="match status" value="1"/>
</dbReference>
<comment type="cofactor">
    <cofactor evidence="1 9">
        <name>heme</name>
        <dbReference type="ChEBI" id="CHEBI:30413"/>
    </cofactor>
</comment>
<name>A0A9P5XYI7_9AGAR</name>
<protein>
    <submittedName>
        <fullName evidence="11">Cytochrome P450</fullName>
    </submittedName>
</protein>